<evidence type="ECO:0000313" key="6">
    <source>
        <dbReference type="EMBL" id="CAH1795921.1"/>
    </source>
</evidence>
<dbReference type="SMART" id="SM00209">
    <property type="entry name" value="TSP1"/>
    <property type="match status" value="1"/>
</dbReference>
<evidence type="ECO:0000256" key="5">
    <source>
        <dbReference type="ARBA" id="ARBA00023157"/>
    </source>
</evidence>
<dbReference type="InterPro" id="IPR036383">
    <property type="entry name" value="TSP1_rpt_sf"/>
</dbReference>
<gene>
    <name evidence="6" type="ORF">OFUS_LOCUS20387</name>
</gene>
<proteinExistence type="predicted"/>
<dbReference type="Proteomes" id="UP000749559">
    <property type="component" value="Unassembled WGS sequence"/>
</dbReference>
<keyword evidence="5" id="KW-1015">Disulfide bond</keyword>
<accession>A0A8S4PTE4</accession>
<sequence length="416" mass="45592">PDVLENACSAVLVYGITDAAATYINGIYSRGSDRNNSPSYLRNNAPPKLKLYNDGVFDERWIIQNIDTHQVVAKISATDVLPNSIMGQSDWFVRTNDGFIKSDVNIGCKVDGGWGALSNYGTCSKSCGGGTKTATKECNNPIPFGGGQECLLPDGTRGTSYTETAECNTEACRVCTSDVDCSHEPFKKTCRVQPNSAGIRVCGDPHIRQTIKNSDRPLCYDFVGQPGKTYLFIKDKDFEITSRFVDNNATDDDGKLVEYISSVNIKKGPVAMTFDLNTINIAIEGKQIEKTKWTMGKKALPGGIWMTIDKKKANVFLDDGNTTVNIIRKGASRGNPFLNFGLSEKQSSRQAIKKAFYIAGDLRNKVVYAPGASGKNGTIRWAGVSFPVHDDGTTCLKLDPFYELKFNILLQIFQVD</sequence>
<name>A0A8S4PTE4_OWEFU</name>
<keyword evidence="3" id="KW-0732">Signal</keyword>
<evidence type="ECO:0000256" key="3">
    <source>
        <dbReference type="ARBA" id="ARBA00022729"/>
    </source>
</evidence>
<reference evidence="6" key="1">
    <citation type="submission" date="2022-03" db="EMBL/GenBank/DDBJ databases">
        <authorList>
            <person name="Martin C."/>
        </authorList>
    </citation>
    <scope>NUCLEOTIDE SEQUENCE</scope>
</reference>
<evidence type="ECO:0000256" key="2">
    <source>
        <dbReference type="ARBA" id="ARBA00022525"/>
    </source>
</evidence>
<organism evidence="6 7">
    <name type="scientific">Owenia fusiformis</name>
    <name type="common">Polychaete worm</name>
    <dbReference type="NCBI Taxonomy" id="6347"/>
    <lineage>
        <taxon>Eukaryota</taxon>
        <taxon>Metazoa</taxon>
        <taxon>Spiralia</taxon>
        <taxon>Lophotrochozoa</taxon>
        <taxon>Annelida</taxon>
        <taxon>Polychaeta</taxon>
        <taxon>Sedentaria</taxon>
        <taxon>Canalipalpata</taxon>
        <taxon>Sabellida</taxon>
        <taxon>Oweniida</taxon>
        <taxon>Oweniidae</taxon>
        <taxon>Owenia</taxon>
    </lineage>
</organism>
<dbReference type="PROSITE" id="PS50092">
    <property type="entry name" value="TSP1"/>
    <property type="match status" value="1"/>
</dbReference>
<evidence type="ECO:0000256" key="4">
    <source>
        <dbReference type="ARBA" id="ARBA00022737"/>
    </source>
</evidence>
<dbReference type="SUPFAM" id="SSF82895">
    <property type="entry name" value="TSP-1 type 1 repeat"/>
    <property type="match status" value="1"/>
</dbReference>
<feature type="non-terminal residue" evidence="6">
    <location>
        <position position="1"/>
    </location>
</feature>
<keyword evidence="2" id="KW-0964">Secreted</keyword>
<keyword evidence="7" id="KW-1185">Reference proteome</keyword>
<dbReference type="InterPro" id="IPR000884">
    <property type="entry name" value="TSP1_rpt"/>
</dbReference>
<dbReference type="EMBL" id="CAIIXF020000010">
    <property type="protein sequence ID" value="CAH1795921.1"/>
    <property type="molecule type" value="Genomic_DNA"/>
</dbReference>
<protein>
    <submittedName>
        <fullName evidence="6">Uncharacterized protein</fullName>
    </submittedName>
</protein>
<dbReference type="PANTHER" id="PTHR22906">
    <property type="entry name" value="PROPERDIN"/>
    <property type="match status" value="1"/>
</dbReference>
<dbReference type="PANTHER" id="PTHR22906:SF43">
    <property type="entry name" value="PROPERDIN"/>
    <property type="match status" value="1"/>
</dbReference>
<evidence type="ECO:0000256" key="1">
    <source>
        <dbReference type="ARBA" id="ARBA00004613"/>
    </source>
</evidence>
<keyword evidence="4" id="KW-0677">Repeat</keyword>
<comment type="subcellular location">
    <subcellularLocation>
        <location evidence="1">Secreted</location>
    </subcellularLocation>
</comment>
<dbReference type="OrthoDB" id="6328115at2759"/>
<dbReference type="AlphaFoldDB" id="A0A8S4PTE4"/>
<dbReference type="Gene3D" id="2.20.100.10">
    <property type="entry name" value="Thrombospondin type-1 (TSP1) repeat"/>
    <property type="match status" value="1"/>
</dbReference>
<comment type="caution">
    <text evidence="6">The sequence shown here is derived from an EMBL/GenBank/DDBJ whole genome shotgun (WGS) entry which is preliminary data.</text>
</comment>
<dbReference type="InterPro" id="IPR052065">
    <property type="entry name" value="Compl_asym_regulator"/>
</dbReference>
<evidence type="ECO:0000313" key="7">
    <source>
        <dbReference type="Proteomes" id="UP000749559"/>
    </source>
</evidence>